<gene>
    <name evidence="1" type="ORF">ACFFSY_29355</name>
</gene>
<sequence length="112" mass="13565">MYTSILGEHARRSDPFRLFFLPPAKKVRKFYLLRIYKRIDFIERGGPWVLGLTEQISEHIWVADLRPYSAFFFIWHNKIIYLHVCERIEISDQKNFLLAEEERLKWISCFGV</sequence>
<dbReference type="RefSeq" id="WP_377500914.1">
    <property type="nucleotide sequence ID" value="NZ_JBHMDO010000047.1"/>
</dbReference>
<dbReference type="Proteomes" id="UP001589747">
    <property type="component" value="Unassembled WGS sequence"/>
</dbReference>
<keyword evidence="2" id="KW-1185">Reference proteome</keyword>
<reference evidence="1 2" key="1">
    <citation type="submission" date="2024-09" db="EMBL/GenBank/DDBJ databases">
        <authorList>
            <person name="Sun Q."/>
            <person name="Mori K."/>
        </authorList>
    </citation>
    <scope>NUCLEOTIDE SEQUENCE [LARGE SCALE GENOMIC DNA]</scope>
    <source>
        <strain evidence="1 2">TISTR 2452</strain>
    </source>
</reference>
<evidence type="ECO:0000313" key="1">
    <source>
        <dbReference type="EMBL" id="MFB9330070.1"/>
    </source>
</evidence>
<comment type="caution">
    <text evidence="1">The sequence shown here is derived from an EMBL/GenBank/DDBJ whole genome shotgun (WGS) entry which is preliminary data.</text>
</comment>
<dbReference type="EMBL" id="JBHMDO010000047">
    <property type="protein sequence ID" value="MFB9330070.1"/>
    <property type="molecule type" value="Genomic_DNA"/>
</dbReference>
<name>A0ABV5KXW1_9BACL</name>
<protein>
    <submittedName>
        <fullName evidence="1">Uncharacterized protein</fullName>
    </submittedName>
</protein>
<evidence type="ECO:0000313" key="2">
    <source>
        <dbReference type="Proteomes" id="UP001589747"/>
    </source>
</evidence>
<accession>A0ABV5KXW1</accession>
<organism evidence="1 2">
    <name type="scientific">Paenibacillus aurantiacus</name>
    <dbReference type="NCBI Taxonomy" id="1936118"/>
    <lineage>
        <taxon>Bacteria</taxon>
        <taxon>Bacillati</taxon>
        <taxon>Bacillota</taxon>
        <taxon>Bacilli</taxon>
        <taxon>Bacillales</taxon>
        <taxon>Paenibacillaceae</taxon>
        <taxon>Paenibacillus</taxon>
    </lineage>
</organism>
<proteinExistence type="predicted"/>